<dbReference type="SUPFAM" id="SSF100950">
    <property type="entry name" value="NagB/RpiA/CoA transferase-like"/>
    <property type="match status" value="1"/>
</dbReference>
<feature type="domain" description="LUD" evidence="1">
    <location>
        <begin position="99"/>
        <end position="177"/>
    </location>
</feature>
<dbReference type="InterPro" id="IPR003741">
    <property type="entry name" value="LUD_dom"/>
</dbReference>
<dbReference type="Pfam" id="PF02589">
    <property type="entry name" value="LUD_dom"/>
    <property type="match status" value="1"/>
</dbReference>
<dbReference type="Gene3D" id="3.40.50.10420">
    <property type="entry name" value="NagB/RpiA/CoA transferase-like"/>
    <property type="match status" value="1"/>
</dbReference>
<dbReference type="RefSeq" id="WP_242937391.1">
    <property type="nucleotide sequence ID" value="NZ_CP094326.1"/>
</dbReference>
<organism evidence="2 3">
    <name type="scientific">Zhouia spongiae</name>
    <dbReference type="NCBI Taxonomy" id="2202721"/>
    <lineage>
        <taxon>Bacteria</taxon>
        <taxon>Pseudomonadati</taxon>
        <taxon>Bacteroidota</taxon>
        <taxon>Flavobacteriia</taxon>
        <taxon>Flavobacteriales</taxon>
        <taxon>Flavobacteriaceae</taxon>
        <taxon>Zhouia</taxon>
    </lineage>
</organism>
<evidence type="ECO:0000313" key="2">
    <source>
        <dbReference type="EMBL" id="UNY98989.1"/>
    </source>
</evidence>
<evidence type="ECO:0000259" key="1">
    <source>
        <dbReference type="Pfam" id="PF02589"/>
    </source>
</evidence>
<gene>
    <name evidence="2" type="ORF">MQE36_01245</name>
</gene>
<sequence length="202" mass="23274">MNIFKKIFGNKKEDKPSDKPLESRGKFMPEINFPIDEKFTINFRKNGGKFLYCENTEELNENFQNILTENDWESHYACCLSDTLQRRFSGFNINFDKTCRDATFFITTCENLVADNGSILINSNQIGEKKLFELPDNFIVYATTSQLVDTIGEGLRGIKSKNKSQIPTNITTIKHFSLKEEKDFLSYGSSSKNLYLLLLEDL</sequence>
<reference evidence="2 3" key="1">
    <citation type="journal article" date="2018" name="Int. J. Syst. Evol. Microbiol.">
        <title>Zhouia spongiae sp. nov., isolated from a marine sponge.</title>
        <authorList>
            <person name="Zhuang L."/>
            <person name="Lin B."/>
            <person name="Qin F."/>
            <person name="Luo L."/>
        </authorList>
    </citation>
    <scope>NUCLEOTIDE SEQUENCE [LARGE SCALE GENOMIC DNA]</scope>
    <source>
        <strain evidence="2 3">HN-Y44</strain>
    </source>
</reference>
<accession>A0ABY3YMI5</accession>
<dbReference type="InterPro" id="IPR024185">
    <property type="entry name" value="FTHF_cligase-like_sf"/>
</dbReference>
<name>A0ABY3YMI5_9FLAO</name>
<evidence type="ECO:0000313" key="3">
    <source>
        <dbReference type="Proteomes" id="UP000829476"/>
    </source>
</evidence>
<keyword evidence="3" id="KW-1185">Reference proteome</keyword>
<proteinExistence type="predicted"/>
<dbReference type="InterPro" id="IPR037171">
    <property type="entry name" value="NagB/RpiA_transferase-like"/>
</dbReference>
<dbReference type="EMBL" id="CP094326">
    <property type="protein sequence ID" value="UNY98989.1"/>
    <property type="molecule type" value="Genomic_DNA"/>
</dbReference>
<protein>
    <submittedName>
        <fullName evidence="2">Lactate utilization protein</fullName>
    </submittedName>
</protein>
<dbReference type="Proteomes" id="UP000829476">
    <property type="component" value="Chromosome"/>
</dbReference>